<dbReference type="NCBIfam" id="TIGR01076">
    <property type="entry name" value="sortase_fam"/>
    <property type="match status" value="1"/>
</dbReference>
<reference evidence="4" key="1">
    <citation type="journal article" date="2021" name="PeerJ">
        <title>Extensive microbial diversity within the chicken gut microbiome revealed by metagenomics and culture.</title>
        <authorList>
            <person name="Gilroy R."/>
            <person name="Ravi A."/>
            <person name="Getino M."/>
            <person name="Pursley I."/>
            <person name="Horton D.L."/>
            <person name="Alikhan N.F."/>
            <person name="Baker D."/>
            <person name="Gharbi K."/>
            <person name="Hall N."/>
            <person name="Watson M."/>
            <person name="Adriaenssens E.M."/>
            <person name="Foster-Nyarko E."/>
            <person name="Jarju S."/>
            <person name="Secka A."/>
            <person name="Antonio M."/>
            <person name="Oren A."/>
            <person name="Chaudhuri R.R."/>
            <person name="La Ragione R."/>
            <person name="Hildebrand F."/>
            <person name="Pallen M.J."/>
        </authorList>
    </citation>
    <scope>NUCLEOTIDE SEQUENCE</scope>
    <source>
        <strain evidence="4">1068</strain>
    </source>
</reference>
<feature type="transmembrane region" description="Helical" evidence="3">
    <location>
        <begin position="20"/>
        <end position="39"/>
    </location>
</feature>
<dbReference type="Pfam" id="PF04203">
    <property type="entry name" value="Sortase"/>
    <property type="match status" value="1"/>
</dbReference>
<feature type="active site" description="Acyl-thioester intermediate" evidence="2">
    <location>
        <position position="225"/>
    </location>
</feature>
<evidence type="ECO:0000256" key="2">
    <source>
        <dbReference type="PIRSR" id="PIRSR605754-1"/>
    </source>
</evidence>
<gene>
    <name evidence="4" type="ORF">H9809_06205</name>
</gene>
<keyword evidence="1" id="KW-0378">Hydrolase</keyword>
<dbReference type="InterPro" id="IPR023365">
    <property type="entry name" value="Sortase_dom-sf"/>
</dbReference>
<dbReference type="InterPro" id="IPR005754">
    <property type="entry name" value="Sortase"/>
</dbReference>
<accession>A0A9D2FRR7</accession>
<organism evidence="4 5">
    <name type="scientific">Candidatus Blautia pullicola</name>
    <dbReference type="NCBI Taxonomy" id="2838498"/>
    <lineage>
        <taxon>Bacteria</taxon>
        <taxon>Bacillati</taxon>
        <taxon>Bacillota</taxon>
        <taxon>Clostridia</taxon>
        <taxon>Lachnospirales</taxon>
        <taxon>Lachnospiraceae</taxon>
        <taxon>Blautia</taxon>
    </lineage>
</organism>
<keyword evidence="3" id="KW-0472">Membrane</keyword>
<dbReference type="AlphaFoldDB" id="A0A9D2FRR7"/>
<evidence type="ECO:0000313" key="4">
    <source>
        <dbReference type="EMBL" id="HIZ65472.1"/>
    </source>
</evidence>
<dbReference type="Proteomes" id="UP000824056">
    <property type="component" value="Unassembled WGS sequence"/>
</dbReference>
<keyword evidence="3" id="KW-1133">Transmembrane helix</keyword>
<dbReference type="InterPro" id="IPR042002">
    <property type="entry name" value="Sortase_C"/>
</dbReference>
<keyword evidence="3" id="KW-0812">Transmembrane</keyword>
<reference evidence="4" key="2">
    <citation type="submission" date="2021-04" db="EMBL/GenBank/DDBJ databases">
        <authorList>
            <person name="Gilroy R."/>
        </authorList>
    </citation>
    <scope>NUCLEOTIDE SEQUENCE</scope>
    <source>
        <strain evidence="4">1068</strain>
    </source>
</reference>
<proteinExistence type="predicted"/>
<dbReference type="SUPFAM" id="SSF63817">
    <property type="entry name" value="Sortase"/>
    <property type="match status" value="1"/>
</dbReference>
<evidence type="ECO:0000256" key="1">
    <source>
        <dbReference type="ARBA" id="ARBA00022801"/>
    </source>
</evidence>
<dbReference type="GO" id="GO:0016787">
    <property type="term" value="F:hydrolase activity"/>
    <property type="evidence" value="ECO:0007669"/>
    <property type="project" value="UniProtKB-KW"/>
</dbReference>
<comment type="caution">
    <text evidence="4">The sequence shown here is derived from an EMBL/GenBank/DDBJ whole genome shotgun (WGS) entry which is preliminary data.</text>
</comment>
<dbReference type="CDD" id="cd05827">
    <property type="entry name" value="Sortase_C"/>
    <property type="match status" value="1"/>
</dbReference>
<evidence type="ECO:0000256" key="3">
    <source>
        <dbReference type="SAM" id="Phobius"/>
    </source>
</evidence>
<evidence type="ECO:0000313" key="5">
    <source>
        <dbReference type="Proteomes" id="UP000824056"/>
    </source>
</evidence>
<dbReference type="EMBL" id="DXBG01000151">
    <property type="protein sequence ID" value="HIZ65472.1"/>
    <property type="molecule type" value="Genomic_DNA"/>
</dbReference>
<dbReference type="Gene3D" id="2.40.260.10">
    <property type="entry name" value="Sortase"/>
    <property type="match status" value="1"/>
</dbReference>
<sequence>MRQKKEKKKEKKNRRNPWILLAPLLIFAAGAGIFLYPAISNYIAERQQKSIIRTYQAQVENQDKQATEAAWAEAEKYNENLAGDPVHDPFIMGSGYVLPDNYQEVLNLNGDGVMGYVEIPSIDVYLPIYHGTSEETLEKGAGHLDVTALPIGGLNRHSVISAHRGLPSAQLFTRLDEMEEGDVFYLHILDQILAYEVDQITVIEPEELSSLAPEADKDLVTLLTCTPYAVNTHRLLVRGTRVPYEEAYEKQKLREIETGHWLEEYRQAIILGGGILAGILILTIMIRKISKRKRGKQRGK</sequence>
<name>A0A9D2FRR7_9FIRM</name>
<dbReference type="NCBIfam" id="NF033745">
    <property type="entry name" value="class_C_sortase"/>
    <property type="match status" value="1"/>
</dbReference>
<feature type="transmembrane region" description="Helical" evidence="3">
    <location>
        <begin position="268"/>
        <end position="286"/>
    </location>
</feature>
<feature type="active site" description="Proton donor/acceptor" evidence="2">
    <location>
        <position position="163"/>
    </location>
</feature>
<protein>
    <submittedName>
        <fullName evidence="4">Class C sortase</fullName>
    </submittedName>
</protein>